<dbReference type="GO" id="GO:0005829">
    <property type="term" value="C:cytosol"/>
    <property type="evidence" value="ECO:0007669"/>
    <property type="project" value="TreeGrafter"/>
</dbReference>
<dbReference type="SUPFAM" id="SSF52047">
    <property type="entry name" value="RNI-like"/>
    <property type="match status" value="1"/>
</dbReference>
<dbReference type="AlphaFoldDB" id="F4Q6K9"/>
<dbReference type="OMA" id="ELYMHGH"/>
<feature type="compositionally biased region" description="Basic and acidic residues" evidence="4">
    <location>
        <begin position="453"/>
        <end position="462"/>
    </location>
</feature>
<dbReference type="RefSeq" id="XP_004354919.1">
    <property type="nucleotide sequence ID" value="XM_004354867.1"/>
</dbReference>
<name>F4Q6K9_CACFS</name>
<sequence>MRSFGKVTQNDFACLLIHMVWGKSLTDEASVLVRIQDIATQLRENRLESMYLIPSFIPVTENNAKVLADAIRENTSLKNMFLSGHVLGVEGAKEIGSAIASHVALKHVSVGHAEIGNDHLQLSTLMSGLFQSSSVDHVDLSKRSINADAIPVLINAMGTNASVTSIDLSQNNITDDALPLLAPLFQRPTIKSINLADNKFTSIGLSILISIIQQSESSSSSSLLKLNINLNSLGRDSSECIIGLLEICPNLVILEMSDCQVSGTDESMERLGRAVANWSSGQQFVAQDSFKEEKSGLGFCRGLAGEPGAPATITTPPLHSNLQHMVLRGCSIQDQGVSHIVECIYRGRLPRLVLLDIADNQLSSHSVELLGGVICTTGASSIEVLDLSCNQLGHSAASDLCRWIESGRLEKLSCLAINNIGLSTKDLIDLVKLLILNPPPKLKLLELMSNNNEKENEKEKEINNNNNNNNTLDNVKYGQEEEEAIDNDENQLLDLVDELQDITNIDFKWK</sequence>
<dbReference type="SMART" id="SM00368">
    <property type="entry name" value="LRR_RI"/>
    <property type="match status" value="4"/>
</dbReference>
<gene>
    <name evidence="5" type="ORF">DFA_09057</name>
</gene>
<dbReference type="PANTHER" id="PTHR24113:SF12">
    <property type="entry name" value="RAN GTPASE-ACTIVATING PROTEIN 1"/>
    <property type="match status" value="1"/>
</dbReference>
<protein>
    <recommendedName>
        <fullName evidence="7">Leucine-rich repeat-containing protein</fullName>
    </recommendedName>
</protein>
<dbReference type="EMBL" id="GL883023">
    <property type="protein sequence ID" value="EGG16519.1"/>
    <property type="molecule type" value="Genomic_DNA"/>
</dbReference>
<dbReference type="InterPro" id="IPR032675">
    <property type="entry name" value="LRR_dom_sf"/>
</dbReference>
<keyword evidence="2" id="KW-0433">Leucine-rich repeat</keyword>
<dbReference type="PANTHER" id="PTHR24113">
    <property type="entry name" value="RAN GTPASE-ACTIVATING PROTEIN 1"/>
    <property type="match status" value="1"/>
</dbReference>
<keyword evidence="3" id="KW-0677">Repeat</keyword>
<evidence type="ECO:0000256" key="4">
    <source>
        <dbReference type="SAM" id="MobiDB-lite"/>
    </source>
</evidence>
<dbReference type="GO" id="GO:0005096">
    <property type="term" value="F:GTPase activator activity"/>
    <property type="evidence" value="ECO:0007669"/>
    <property type="project" value="UniProtKB-KW"/>
</dbReference>
<evidence type="ECO:0000313" key="6">
    <source>
        <dbReference type="Proteomes" id="UP000007797"/>
    </source>
</evidence>
<dbReference type="GO" id="GO:0006913">
    <property type="term" value="P:nucleocytoplasmic transport"/>
    <property type="evidence" value="ECO:0007669"/>
    <property type="project" value="TreeGrafter"/>
</dbReference>
<dbReference type="KEGG" id="dfa:DFA_09057"/>
<dbReference type="GeneID" id="14868587"/>
<dbReference type="Proteomes" id="UP000007797">
    <property type="component" value="Unassembled WGS sequence"/>
</dbReference>
<dbReference type="OrthoDB" id="120976at2759"/>
<dbReference type="Gene3D" id="3.80.10.10">
    <property type="entry name" value="Ribonuclease Inhibitor"/>
    <property type="match status" value="3"/>
</dbReference>
<accession>F4Q6K9</accession>
<keyword evidence="1" id="KW-0343">GTPase activation</keyword>
<dbReference type="GO" id="GO:0048471">
    <property type="term" value="C:perinuclear region of cytoplasm"/>
    <property type="evidence" value="ECO:0007669"/>
    <property type="project" value="TreeGrafter"/>
</dbReference>
<evidence type="ECO:0000256" key="2">
    <source>
        <dbReference type="ARBA" id="ARBA00022614"/>
    </source>
</evidence>
<evidence type="ECO:0000256" key="1">
    <source>
        <dbReference type="ARBA" id="ARBA00022468"/>
    </source>
</evidence>
<organism evidence="5 6">
    <name type="scientific">Cavenderia fasciculata</name>
    <name type="common">Slime mold</name>
    <name type="synonym">Dictyostelium fasciculatum</name>
    <dbReference type="NCBI Taxonomy" id="261658"/>
    <lineage>
        <taxon>Eukaryota</taxon>
        <taxon>Amoebozoa</taxon>
        <taxon>Evosea</taxon>
        <taxon>Eumycetozoa</taxon>
        <taxon>Dictyostelia</taxon>
        <taxon>Acytosteliales</taxon>
        <taxon>Cavenderiaceae</taxon>
        <taxon>Cavenderia</taxon>
    </lineage>
</organism>
<dbReference type="GO" id="GO:0005634">
    <property type="term" value="C:nucleus"/>
    <property type="evidence" value="ECO:0007669"/>
    <property type="project" value="TreeGrafter"/>
</dbReference>
<feature type="region of interest" description="Disordered" evidence="4">
    <location>
        <begin position="453"/>
        <end position="473"/>
    </location>
</feature>
<dbReference type="InterPro" id="IPR027038">
    <property type="entry name" value="RanGap"/>
</dbReference>
<evidence type="ECO:0000313" key="5">
    <source>
        <dbReference type="EMBL" id="EGG16519.1"/>
    </source>
</evidence>
<keyword evidence="6" id="KW-1185">Reference proteome</keyword>
<dbReference type="GO" id="GO:0031267">
    <property type="term" value="F:small GTPase binding"/>
    <property type="evidence" value="ECO:0007669"/>
    <property type="project" value="TreeGrafter"/>
</dbReference>
<reference evidence="6" key="1">
    <citation type="journal article" date="2011" name="Genome Res.">
        <title>Phylogeny-wide analysis of social amoeba genomes highlights ancient origins for complex intercellular communication.</title>
        <authorList>
            <person name="Heidel A.J."/>
            <person name="Lawal H.M."/>
            <person name="Felder M."/>
            <person name="Schilde C."/>
            <person name="Helps N.R."/>
            <person name="Tunggal B."/>
            <person name="Rivero F."/>
            <person name="John U."/>
            <person name="Schleicher M."/>
            <person name="Eichinger L."/>
            <person name="Platzer M."/>
            <person name="Noegel A.A."/>
            <person name="Schaap P."/>
            <person name="Gloeckner G."/>
        </authorList>
    </citation>
    <scope>NUCLEOTIDE SEQUENCE [LARGE SCALE GENOMIC DNA]</scope>
    <source>
        <strain evidence="6">SH3</strain>
    </source>
</reference>
<evidence type="ECO:0000256" key="3">
    <source>
        <dbReference type="ARBA" id="ARBA00022737"/>
    </source>
</evidence>
<evidence type="ECO:0008006" key="7">
    <source>
        <dbReference type="Google" id="ProtNLM"/>
    </source>
</evidence>
<dbReference type="InterPro" id="IPR001611">
    <property type="entry name" value="Leu-rich_rpt"/>
</dbReference>
<dbReference type="Pfam" id="PF13516">
    <property type="entry name" value="LRR_6"/>
    <property type="match status" value="2"/>
</dbReference>
<feature type="compositionally biased region" description="Low complexity" evidence="4">
    <location>
        <begin position="463"/>
        <end position="473"/>
    </location>
</feature>
<proteinExistence type="predicted"/>